<reference evidence="1" key="1">
    <citation type="journal article" date="2020" name="Stud. Mycol.">
        <title>101 Dothideomycetes genomes: a test case for predicting lifestyles and emergence of pathogens.</title>
        <authorList>
            <person name="Haridas S."/>
            <person name="Albert R."/>
            <person name="Binder M."/>
            <person name="Bloem J."/>
            <person name="Labutti K."/>
            <person name="Salamov A."/>
            <person name="Andreopoulos B."/>
            <person name="Baker S."/>
            <person name="Barry K."/>
            <person name="Bills G."/>
            <person name="Bluhm B."/>
            <person name="Cannon C."/>
            <person name="Castanera R."/>
            <person name="Culley D."/>
            <person name="Daum C."/>
            <person name="Ezra D."/>
            <person name="Gonzalez J."/>
            <person name="Henrissat B."/>
            <person name="Kuo A."/>
            <person name="Liang C."/>
            <person name="Lipzen A."/>
            <person name="Lutzoni F."/>
            <person name="Magnuson J."/>
            <person name="Mondo S."/>
            <person name="Nolan M."/>
            <person name="Ohm R."/>
            <person name="Pangilinan J."/>
            <person name="Park H.-J."/>
            <person name="Ramirez L."/>
            <person name="Alfaro M."/>
            <person name="Sun H."/>
            <person name="Tritt A."/>
            <person name="Yoshinaga Y."/>
            <person name="Zwiers L.-H."/>
            <person name="Turgeon B."/>
            <person name="Goodwin S."/>
            <person name="Spatafora J."/>
            <person name="Crous P."/>
            <person name="Grigoriev I."/>
        </authorList>
    </citation>
    <scope>NUCLEOTIDE SEQUENCE</scope>
    <source>
        <strain evidence="1">ATCC 16933</strain>
    </source>
</reference>
<evidence type="ECO:0000313" key="2">
    <source>
        <dbReference type="Proteomes" id="UP000799766"/>
    </source>
</evidence>
<name>A0A6A6PAE1_9PEZI</name>
<protein>
    <submittedName>
        <fullName evidence="1">Uncharacterized protein</fullName>
    </submittedName>
</protein>
<gene>
    <name evidence="1" type="ORF">BDY21DRAFT_333283</name>
</gene>
<dbReference type="AlphaFoldDB" id="A0A6A6PAE1"/>
<evidence type="ECO:0000313" key="1">
    <source>
        <dbReference type="EMBL" id="KAF2460747.1"/>
    </source>
</evidence>
<dbReference type="Proteomes" id="UP000799766">
    <property type="component" value="Unassembled WGS sequence"/>
</dbReference>
<sequence>MLPTTPPCKFLLHPIQDVVSGWTDRICEKAPKQQTYPNKTENHSHPNAALSDHTSNTFTLTNHTLHPPNLPAIFPSQLPLFPPTSGLMCGGPSIPASGYPNAWLFLLGGAPAPAPPLPSLLLRPSPPLLLSSLSRSLRRSLLLSLSGSLSRSAYRSRSDR</sequence>
<dbReference type="EMBL" id="MU001672">
    <property type="protein sequence ID" value="KAF2460747.1"/>
    <property type="molecule type" value="Genomic_DNA"/>
</dbReference>
<organism evidence="1 2">
    <name type="scientific">Lineolata rhizophorae</name>
    <dbReference type="NCBI Taxonomy" id="578093"/>
    <lineage>
        <taxon>Eukaryota</taxon>
        <taxon>Fungi</taxon>
        <taxon>Dikarya</taxon>
        <taxon>Ascomycota</taxon>
        <taxon>Pezizomycotina</taxon>
        <taxon>Dothideomycetes</taxon>
        <taxon>Dothideomycetes incertae sedis</taxon>
        <taxon>Lineolatales</taxon>
        <taxon>Lineolataceae</taxon>
        <taxon>Lineolata</taxon>
    </lineage>
</organism>
<proteinExistence type="predicted"/>
<keyword evidence="2" id="KW-1185">Reference proteome</keyword>
<accession>A0A6A6PAE1</accession>